<organism evidence="1 2">
    <name type="scientific">Escherichia phage RB69</name>
    <name type="common">Bacteriophage RB69</name>
    <dbReference type="NCBI Taxonomy" id="12353"/>
    <lineage>
        <taxon>Viruses</taxon>
        <taxon>Duplodnaviria</taxon>
        <taxon>Heunggongvirae</taxon>
        <taxon>Uroviricota</taxon>
        <taxon>Caudoviricetes</taxon>
        <taxon>Pantevenvirales</taxon>
        <taxon>Straboviridae</taxon>
        <taxon>Tevenvirinae</taxon>
        <taxon>Mosigvirus</taxon>
        <taxon>Mosigvirus RB69</taxon>
    </lineage>
</organism>
<reference evidence="1 2" key="1">
    <citation type="journal article" date="2001" name="J. Bacteriol.">
        <title>Phylogeny of the major head and tail genes of the wide-ranging T4-type bacteriophages.</title>
        <authorList>
            <person name="Tetart F."/>
            <person name="Desplats C."/>
            <person name="Kutateladze M."/>
            <person name="Monod C."/>
            <person name="Ackermann H.W."/>
            <person name="Krisch H.M."/>
        </authorList>
    </citation>
    <scope>NUCLEOTIDE SEQUENCE [LARGE SCALE GENOMIC DNA]</scope>
</reference>
<dbReference type="InterPro" id="IPR024364">
    <property type="entry name" value="Baseplate_phage_T4-like"/>
</dbReference>
<gene>
    <name evidence="1" type="primary">51</name>
</gene>
<dbReference type="KEGG" id="vg:1494319"/>
<dbReference type="OrthoDB" id="7667at10239"/>
<accession>Q7Y4U8</accession>
<protein>
    <submittedName>
        <fullName evidence="1">Gp51 baseplate hub assembly catalyst</fullName>
    </submittedName>
</protein>
<dbReference type="RefSeq" id="NP_861893.1">
    <property type="nucleotide sequence ID" value="NC_004928.1"/>
</dbReference>
<dbReference type="Pfam" id="PF12322">
    <property type="entry name" value="T4_baseplate"/>
    <property type="match status" value="1"/>
</dbReference>
<evidence type="ECO:0000313" key="2">
    <source>
        <dbReference type="Proteomes" id="UP000000876"/>
    </source>
</evidence>
<dbReference type="GeneID" id="1494319"/>
<name>Q7Y4U8_BPR69</name>
<keyword evidence="2" id="KW-1185">Reference proteome</keyword>
<proteinExistence type="predicted"/>
<dbReference type="Proteomes" id="UP000000876">
    <property type="component" value="Segment"/>
</dbReference>
<dbReference type="EMBL" id="AY303349">
    <property type="protein sequence ID" value="AAP76102.1"/>
    <property type="molecule type" value="Genomic_DNA"/>
</dbReference>
<reference evidence="1 2" key="2">
    <citation type="submission" date="2003-05" db="EMBL/GenBank/DDBJ databases">
        <title>Enterobacteria phage RB69 complete genome.</title>
        <authorList>
            <person name="Petrov V."/>
            <person name="Nolan J."/>
            <person name="Chin D."/>
            <person name="Letarov A."/>
            <person name="Krisch H.M."/>
            <person name="Karam J.D."/>
        </authorList>
    </citation>
    <scope>NUCLEOTIDE SEQUENCE [LARGE SCALE GENOMIC DNA]</scope>
</reference>
<organismHost>
    <name type="scientific">Escherichia coli</name>
    <dbReference type="NCBI Taxonomy" id="562"/>
</organismHost>
<sequence>MANIIRCKLPDGVHRFKPFTVADYRDFLLVRNDIEHRSPQEQKEIIADLIDDDYFGEYPKTWQPFIFLQVFAGSIGKTKVPVIFTCPKCSKEKTAPFEIYQKELVEPELDVAGIKIRFSFPEKFYDNKALMISENIKEIYYNDEWYPWNDLTEENQIQVIEAIDIDSLEKVIASMNPINLTLRLGCCERHVKTYTDILEVFKLLVNPDEIFTFYQINHSLVKSQYTLDSIMQMIPVERGIALTLVEKDHKK</sequence>
<evidence type="ECO:0000313" key="1">
    <source>
        <dbReference type="EMBL" id="AAP76102.1"/>
    </source>
</evidence>